<evidence type="ECO:0000259" key="9">
    <source>
        <dbReference type="Pfam" id="PF02837"/>
    </source>
</evidence>
<evidence type="ECO:0000256" key="4">
    <source>
        <dbReference type="ARBA" id="ARBA00022801"/>
    </source>
</evidence>
<dbReference type="Proteomes" id="UP001580407">
    <property type="component" value="Unassembled WGS sequence"/>
</dbReference>
<dbReference type="InterPro" id="IPR006104">
    <property type="entry name" value="Glyco_hydro_2_N"/>
</dbReference>
<evidence type="ECO:0000256" key="2">
    <source>
        <dbReference type="ARBA" id="ARBA00012761"/>
    </source>
</evidence>
<dbReference type="InterPro" id="IPR006102">
    <property type="entry name" value="Ig-like_GH2"/>
</dbReference>
<dbReference type="InterPro" id="IPR023230">
    <property type="entry name" value="Glyco_hydro_2_CS"/>
</dbReference>
<evidence type="ECO:0000259" key="8">
    <source>
        <dbReference type="Pfam" id="PF02836"/>
    </source>
</evidence>
<organism evidence="10 11">
    <name type="scientific">Paenibacillus terreus</name>
    <dbReference type="NCBI Taxonomy" id="1387834"/>
    <lineage>
        <taxon>Bacteria</taxon>
        <taxon>Bacillati</taxon>
        <taxon>Bacillota</taxon>
        <taxon>Bacilli</taxon>
        <taxon>Bacillales</taxon>
        <taxon>Paenibacillaceae</taxon>
        <taxon>Paenibacillus</taxon>
    </lineage>
</organism>
<dbReference type="Gene3D" id="2.60.40.10">
    <property type="entry name" value="Immunoglobulins"/>
    <property type="match status" value="1"/>
</dbReference>
<evidence type="ECO:0000313" key="11">
    <source>
        <dbReference type="Proteomes" id="UP001580407"/>
    </source>
</evidence>
<evidence type="ECO:0000256" key="6">
    <source>
        <dbReference type="RuleBase" id="RU361154"/>
    </source>
</evidence>
<dbReference type="Pfam" id="PF00703">
    <property type="entry name" value="Glyco_hydro_2"/>
    <property type="match status" value="1"/>
</dbReference>
<gene>
    <name evidence="10" type="primary">uidA</name>
    <name evidence="10" type="ORF">ACE3NQ_24660</name>
</gene>
<evidence type="ECO:0000256" key="1">
    <source>
        <dbReference type="ARBA" id="ARBA00007401"/>
    </source>
</evidence>
<dbReference type="PANTHER" id="PTHR10066:SF67">
    <property type="entry name" value="BETA-GLUCURONIDASE"/>
    <property type="match status" value="1"/>
</dbReference>
<dbReference type="PROSITE" id="PS00719">
    <property type="entry name" value="GLYCOSYL_HYDROL_F2_1"/>
    <property type="match status" value="1"/>
</dbReference>
<dbReference type="InterPro" id="IPR008979">
    <property type="entry name" value="Galactose-bd-like_sf"/>
</dbReference>
<comment type="caution">
    <text evidence="10">The sequence shown here is derived from an EMBL/GenBank/DDBJ whole genome shotgun (WGS) entry which is preliminary data.</text>
</comment>
<evidence type="ECO:0000313" key="10">
    <source>
        <dbReference type="EMBL" id="MFB5684106.1"/>
    </source>
</evidence>
<dbReference type="InterPro" id="IPR017853">
    <property type="entry name" value="GH"/>
</dbReference>
<dbReference type="PANTHER" id="PTHR10066">
    <property type="entry name" value="BETA-GLUCURONIDASE"/>
    <property type="match status" value="1"/>
</dbReference>
<evidence type="ECO:0000259" key="7">
    <source>
        <dbReference type="Pfam" id="PF00703"/>
    </source>
</evidence>
<dbReference type="RefSeq" id="WP_375527823.1">
    <property type="nucleotide sequence ID" value="NZ_JBHILM010000035.1"/>
</dbReference>
<dbReference type="GO" id="GO:0004566">
    <property type="term" value="F:beta-glucuronidase activity"/>
    <property type="evidence" value="ECO:0007669"/>
    <property type="project" value="UniProtKB-EC"/>
</dbReference>
<feature type="domain" description="Glycosyl hydrolases family 2 sugar binding" evidence="9">
    <location>
        <begin position="15"/>
        <end position="182"/>
    </location>
</feature>
<evidence type="ECO:0000256" key="5">
    <source>
        <dbReference type="ARBA" id="ARBA00023295"/>
    </source>
</evidence>
<evidence type="ECO:0000256" key="3">
    <source>
        <dbReference type="ARBA" id="ARBA00016205"/>
    </source>
</evidence>
<keyword evidence="4 6" id="KW-0378">Hydrolase</keyword>
<sequence>MLYPIVTETRSMIDLCGIWNFKLDSGIGFQEEWYTANLPDPISMSVPSSFNDVGVTADIRNHVGWVWYERDFTMPILLFSERIVLRFGSVTHKAKVYVNGQPVVEHVGGFTPFEAEINSLVRAGKNRLTVAVNNIVDETTLPMGSYSETEVPGRGKVAKNSPYFDFFNYAGIHRPVKIYTTPRTAYVKDISIVTKLNGSAGIVSYEAVIEGQAQVKVKVACVDQSGAIRGECEGTSGTIHIHNAKLWEPLNAFLYHLKLQIMQDEQVIDIYEQPFGIRTVEVKDGKFLINNKPFYFKGFGKHEDTPMNGRGLNEAANVMDFRLMNWIGANSFRTAHYPYSEEIMRLADKEGIVVIDETPAVGLHLSFNITPQRGPKRNTWEVLKTQADHMHAVRELIARDKNHPSVVMWCVANEPASEEKGAAEYFRPIVELTKEIDPQKRPVTIVNMMMATPDKDKVAELVDVLCLNRYYGWYVFAGDLETAKAMLKQELSAWIQRCPGKPIMMTEYGADTIAGLHDVDPVLFTEEYQVEFLRANHEVFDEIVPFVGEHVWNFADFQTSQGIVRVQGNKKGVFTRDRKPKAAAHELRRRWHIIPNFGYKGDR</sequence>
<dbReference type="EMBL" id="JBHILM010000035">
    <property type="protein sequence ID" value="MFB5684106.1"/>
    <property type="molecule type" value="Genomic_DNA"/>
</dbReference>
<dbReference type="InterPro" id="IPR006103">
    <property type="entry name" value="Glyco_hydro_2_cat"/>
</dbReference>
<name>A0ABV5BEH4_9BACL</name>
<dbReference type="Pfam" id="PF02837">
    <property type="entry name" value="Glyco_hydro_2_N"/>
    <property type="match status" value="1"/>
</dbReference>
<dbReference type="EC" id="3.2.1.31" evidence="2"/>
<dbReference type="InterPro" id="IPR036156">
    <property type="entry name" value="Beta-gal/glucu_dom_sf"/>
</dbReference>
<dbReference type="PRINTS" id="PR00132">
    <property type="entry name" value="GLHYDRLASE2"/>
</dbReference>
<dbReference type="InterPro" id="IPR006101">
    <property type="entry name" value="Glyco_hydro_2"/>
</dbReference>
<feature type="domain" description="Glycoside hydrolase family 2 catalytic" evidence="8">
    <location>
        <begin position="280"/>
        <end position="594"/>
    </location>
</feature>
<reference evidence="10 11" key="1">
    <citation type="submission" date="2024-09" db="EMBL/GenBank/DDBJ databases">
        <authorList>
            <person name="Ruan L."/>
        </authorList>
    </citation>
    <scope>NUCLEOTIDE SEQUENCE [LARGE SCALE GENOMIC DNA]</scope>
    <source>
        <strain evidence="10 11">D33</strain>
    </source>
</reference>
<comment type="similarity">
    <text evidence="1 6">Belongs to the glycosyl hydrolase 2 family.</text>
</comment>
<protein>
    <recommendedName>
        <fullName evidence="3">Beta-glucuronidase</fullName>
        <ecNumber evidence="2">3.2.1.31</ecNumber>
    </recommendedName>
</protein>
<dbReference type="SUPFAM" id="SSF51445">
    <property type="entry name" value="(Trans)glycosidases"/>
    <property type="match status" value="1"/>
</dbReference>
<keyword evidence="11" id="KW-1185">Reference proteome</keyword>
<dbReference type="Pfam" id="PF02836">
    <property type="entry name" value="Glyco_hydro_2_C"/>
    <property type="match status" value="1"/>
</dbReference>
<dbReference type="NCBIfam" id="NF007538">
    <property type="entry name" value="PRK10150.1"/>
    <property type="match status" value="1"/>
</dbReference>
<feature type="domain" description="Glycoside hydrolase family 2 immunoglobulin-like beta-sandwich" evidence="7">
    <location>
        <begin position="186"/>
        <end position="278"/>
    </location>
</feature>
<dbReference type="InterPro" id="IPR013783">
    <property type="entry name" value="Ig-like_fold"/>
</dbReference>
<dbReference type="SUPFAM" id="SSF49785">
    <property type="entry name" value="Galactose-binding domain-like"/>
    <property type="match status" value="1"/>
</dbReference>
<dbReference type="SUPFAM" id="SSF49303">
    <property type="entry name" value="beta-Galactosidase/glucuronidase domain"/>
    <property type="match status" value="1"/>
</dbReference>
<accession>A0ABV5BEH4</accession>
<keyword evidence="5 6" id="KW-0326">Glycosidase</keyword>
<proteinExistence type="inferred from homology"/>
<dbReference type="Gene3D" id="2.60.120.260">
    <property type="entry name" value="Galactose-binding domain-like"/>
    <property type="match status" value="1"/>
</dbReference>
<dbReference type="Gene3D" id="3.20.20.80">
    <property type="entry name" value="Glycosidases"/>
    <property type="match status" value="1"/>
</dbReference>